<comment type="caution">
    <text evidence="7">The sequence shown here is derived from an EMBL/GenBank/DDBJ whole genome shotgun (WGS) entry which is preliminary data.</text>
</comment>
<reference evidence="7 8" key="1">
    <citation type="submission" date="2024-05" db="EMBL/GenBank/DDBJ databases">
        <title>A draft genome resource for the thread blight pathogen Marasmius tenuissimus strain MS-2.</title>
        <authorList>
            <person name="Yulfo-Soto G.E."/>
            <person name="Baruah I.K."/>
            <person name="Amoako-Attah I."/>
            <person name="Bukari Y."/>
            <person name="Meinhardt L.W."/>
            <person name="Bailey B.A."/>
            <person name="Cohen S.P."/>
        </authorList>
    </citation>
    <scope>NUCLEOTIDE SEQUENCE [LARGE SCALE GENOMIC DNA]</scope>
    <source>
        <strain evidence="7 8">MS-2</strain>
    </source>
</reference>
<gene>
    <name evidence="7" type="ORF">AAF712_007149</name>
</gene>
<comment type="subcellular location">
    <subcellularLocation>
        <location evidence="1">Membrane</location>
        <topology evidence="1">Multi-pass membrane protein</topology>
    </subcellularLocation>
</comment>
<feature type="transmembrane region" description="Helical" evidence="6">
    <location>
        <begin position="465"/>
        <end position="487"/>
    </location>
</feature>
<evidence type="ECO:0000256" key="6">
    <source>
        <dbReference type="SAM" id="Phobius"/>
    </source>
</evidence>
<keyword evidence="2 6" id="KW-0812">Transmembrane</keyword>
<evidence type="ECO:0008006" key="9">
    <source>
        <dbReference type="Google" id="ProtNLM"/>
    </source>
</evidence>
<evidence type="ECO:0000256" key="3">
    <source>
        <dbReference type="ARBA" id="ARBA00022989"/>
    </source>
</evidence>
<evidence type="ECO:0000256" key="2">
    <source>
        <dbReference type="ARBA" id="ARBA00022692"/>
    </source>
</evidence>
<keyword evidence="3 6" id="KW-1133">Transmembrane helix</keyword>
<feature type="transmembrane region" description="Helical" evidence="6">
    <location>
        <begin position="361"/>
        <end position="384"/>
    </location>
</feature>
<sequence length="495" mass="53857">MLTFRTRRAGAPPQVSDQDDQLSDPEFKLPRMASLTIILLANTLMQVSFFVVVASSNEYAHHLGGTSTFSGVVIGIPTVFSGLTLLPLMKYDRGGYAIPLHVCCCASILGLVLYALAYKADYLYLILIGRIVSGIGFSMWMYCKRYVSDPRIVGIRRRTTLASWLVIGNGIGMCAGPFLGGVFYRYVGFQSQGRDLWNGFTSPAWILSAVWAIYWVAVWLWFEDIPTTAVVPQRDFEASYSTSAEADKNHDTTVEARLPTVQPAQTEAASRNGSSRSTLVDDTYKLSLPQFGVIVCMCWFAMTCFFVLGAWESNIPIFASKTPSLYFTPFSSGNFLSLGALAAFPFFILNIFIARRLQDRYILMFGTVVGSVALIIFLILVTAAPKPSREGDVAFVGGYAGAFMCWFAIAMGFNVASTVTVSLLSKQVPPTPKWNGLTSLAIQYSNYTGRVTGAIWGGAGVGVGMPAYVGLEIALVGIGGVLSMVVWKNLKAKTG</sequence>
<dbReference type="PANTHER" id="PTHR23510">
    <property type="entry name" value="INNER MEMBRANE TRANSPORT PROTEIN YAJR"/>
    <property type="match status" value="1"/>
</dbReference>
<protein>
    <recommendedName>
        <fullName evidence="9">MFS general substrate transporter</fullName>
    </recommendedName>
</protein>
<organism evidence="7 8">
    <name type="scientific">Marasmius tenuissimus</name>
    <dbReference type="NCBI Taxonomy" id="585030"/>
    <lineage>
        <taxon>Eukaryota</taxon>
        <taxon>Fungi</taxon>
        <taxon>Dikarya</taxon>
        <taxon>Basidiomycota</taxon>
        <taxon>Agaricomycotina</taxon>
        <taxon>Agaricomycetes</taxon>
        <taxon>Agaricomycetidae</taxon>
        <taxon>Agaricales</taxon>
        <taxon>Marasmiineae</taxon>
        <taxon>Marasmiaceae</taxon>
        <taxon>Marasmius</taxon>
    </lineage>
</organism>
<dbReference type="InterPro" id="IPR036259">
    <property type="entry name" value="MFS_trans_sf"/>
</dbReference>
<dbReference type="EMBL" id="JBBXMP010000042">
    <property type="protein sequence ID" value="KAL0065846.1"/>
    <property type="molecule type" value="Genomic_DNA"/>
</dbReference>
<feature type="transmembrane region" description="Helical" evidence="6">
    <location>
        <begin position="331"/>
        <end position="354"/>
    </location>
</feature>
<feature type="transmembrane region" description="Helical" evidence="6">
    <location>
        <begin position="396"/>
        <end position="424"/>
    </location>
</feature>
<accession>A0ABR2ZW81</accession>
<dbReference type="InterPro" id="IPR051068">
    <property type="entry name" value="MFS_Domain-Containing_Protein"/>
</dbReference>
<keyword evidence="8" id="KW-1185">Reference proteome</keyword>
<keyword evidence="4 6" id="KW-0472">Membrane</keyword>
<evidence type="ECO:0000256" key="4">
    <source>
        <dbReference type="ARBA" id="ARBA00023136"/>
    </source>
</evidence>
<feature type="region of interest" description="Disordered" evidence="5">
    <location>
        <begin position="1"/>
        <end position="23"/>
    </location>
</feature>
<feature type="transmembrane region" description="Helical" evidence="6">
    <location>
        <begin position="35"/>
        <end position="56"/>
    </location>
</feature>
<feature type="transmembrane region" description="Helical" evidence="6">
    <location>
        <begin position="122"/>
        <end position="143"/>
    </location>
</feature>
<feature type="transmembrane region" description="Helical" evidence="6">
    <location>
        <begin position="291"/>
        <end position="311"/>
    </location>
</feature>
<evidence type="ECO:0000256" key="1">
    <source>
        <dbReference type="ARBA" id="ARBA00004141"/>
    </source>
</evidence>
<feature type="transmembrane region" description="Helical" evidence="6">
    <location>
        <begin position="164"/>
        <end position="184"/>
    </location>
</feature>
<dbReference type="InterPro" id="IPR011701">
    <property type="entry name" value="MFS"/>
</dbReference>
<dbReference type="Pfam" id="PF07690">
    <property type="entry name" value="MFS_1"/>
    <property type="match status" value="1"/>
</dbReference>
<feature type="transmembrane region" description="Helical" evidence="6">
    <location>
        <begin position="204"/>
        <end position="222"/>
    </location>
</feature>
<feature type="transmembrane region" description="Helical" evidence="6">
    <location>
        <begin position="96"/>
        <end position="116"/>
    </location>
</feature>
<dbReference type="Gene3D" id="1.20.1250.20">
    <property type="entry name" value="MFS general substrate transporter like domains"/>
    <property type="match status" value="1"/>
</dbReference>
<evidence type="ECO:0000313" key="7">
    <source>
        <dbReference type="EMBL" id="KAL0065846.1"/>
    </source>
</evidence>
<dbReference type="SUPFAM" id="SSF103473">
    <property type="entry name" value="MFS general substrate transporter"/>
    <property type="match status" value="1"/>
</dbReference>
<evidence type="ECO:0000256" key="5">
    <source>
        <dbReference type="SAM" id="MobiDB-lite"/>
    </source>
</evidence>
<proteinExistence type="predicted"/>
<feature type="transmembrane region" description="Helical" evidence="6">
    <location>
        <begin position="68"/>
        <end position="89"/>
    </location>
</feature>
<name>A0ABR2ZW81_9AGAR</name>
<dbReference type="PANTHER" id="PTHR23510:SF64">
    <property type="entry name" value="INNER MEMBRANE TRANSPORT PROTEIN YAJR"/>
    <property type="match status" value="1"/>
</dbReference>
<dbReference type="Proteomes" id="UP001437256">
    <property type="component" value="Unassembled WGS sequence"/>
</dbReference>
<evidence type="ECO:0000313" key="8">
    <source>
        <dbReference type="Proteomes" id="UP001437256"/>
    </source>
</evidence>